<dbReference type="OrthoDB" id="498286at2759"/>
<evidence type="ECO:0000313" key="1">
    <source>
        <dbReference type="EMBL" id="KAJ1718512.1"/>
    </source>
</evidence>
<dbReference type="InterPro" id="IPR022036">
    <property type="entry name" value="DUF3605"/>
</dbReference>
<dbReference type="GO" id="GO:0005737">
    <property type="term" value="C:cytoplasm"/>
    <property type="evidence" value="ECO:0007669"/>
    <property type="project" value="TreeGrafter"/>
</dbReference>
<dbReference type="PANTHER" id="PTHR35020:SF2">
    <property type="entry name" value="N-ACETYLGLUCOSAMINE-INDUCED PROTEIN 1"/>
    <property type="match status" value="1"/>
</dbReference>
<gene>
    <name evidence="1" type="ORF">LPJ61_006589</name>
</gene>
<comment type="caution">
    <text evidence="1">The sequence shown here is derived from an EMBL/GenBank/DDBJ whole genome shotgun (WGS) entry which is preliminary data.</text>
</comment>
<name>A0A9W8CP62_9FUNG</name>
<proteinExistence type="predicted"/>
<sequence length="185" mass="20204">HGLSSVARTEADIVASGRRLGIPEPVPWGRLKALVCAGDIGPLGRSYAMQARYEKHSLHVKQKCGSMASYLLSGTLASFIARTQAPGFDPRAPMGDDDFEFRINDFPYHTGDGVEHWVLWCIKPLQPGFAAPAAVARTIRRRFGDRAEWVYIVNPPHRQSVPQLSHAHVFVNHGSAGSLSPPRGG</sequence>
<dbReference type="Proteomes" id="UP001143981">
    <property type="component" value="Unassembled WGS sequence"/>
</dbReference>
<keyword evidence="2" id="KW-1185">Reference proteome</keyword>
<dbReference type="PANTHER" id="PTHR35020">
    <property type="entry name" value="N-ACETYLGLUCOSAMINE-INDUCED PROTEIN 1"/>
    <property type="match status" value="1"/>
</dbReference>
<evidence type="ECO:0000313" key="2">
    <source>
        <dbReference type="Proteomes" id="UP001143981"/>
    </source>
</evidence>
<feature type="non-terminal residue" evidence="1">
    <location>
        <position position="1"/>
    </location>
</feature>
<accession>A0A9W8CP62</accession>
<protein>
    <submittedName>
        <fullName evidence="1">Uncharacterized protein</fullName>
    </submittedName>
</protein>
<organism evidence="1 2">
    <name type="scientific">Coemansia biformis</name>
    <dbReference type="NCBI Taxonomy" id="1286918"/>
    <lineage>
        <taxon>Eukaryota</taxon>
        <taxon>Fungi</taxon>
        <taxon>Fungi incertae sedis</taxon>
        <taxon>Zoopagomycota</taxon>
        <taxon>Kickxellomycotina</taxon>
        <taxon>Kickxellomycetes</taxon>
        <taxon>Kickxellales</taxon>
        <taxon>Kickxellaceae</taxon>
        <taxon>Coemansia</taxon>
    </lineage>
</organism>
<dbReference type="AlphaFoldDB" id="A0A9W8CP62"/>
<reference evidence="1" key="1">
    <citation type="submission" date="2022-07" db="EMBL/GenBank/DDBJ databases">
        <title>Phylogenomic reconstructions and comparative analyses of Kickxellomycotina fungi.</title>
        <authorList>
            <person name="Reynolds N.K."/>
            <person name="Stajich J.E."/>
            <person name="Barry K."/>
            <person name="Grigoriev I.V."/>
            <person name="Crous P."/>
            <person name="Smith M.E."/>
        </authorList>
    </citation>
    <scope>NUCLEOTIDE SEQUENCE</scope>
    <source>
        <strain evidence="1">BCRC 34381</strain>
    </source>
</reference>
<dbReference type="GO" id="GO:0006044">
    <property type="term" value="P:N-acetylglucosamine metabolic process"/>
    <property type="evidence" value="ECO:0007669"/>
    <property type="project" value="TreeGrafter"/>
</dbReference>
<dbReference type="Pfam" id="PF12239">
    <property type="entry name" value="DUF3605"/>
    <property type="match status" value="1"/>
</dbReference>
<dbReference type="EMBL" id="JANBOI010003398">
    <property type="protein sequence ID" value="KAJ1718512.1"/>
    <property type="molecule type" value="Genomic_DNA"/>
</dbReference>